<reference evidence="3 4" key="2">
    <citation type="submission" date="2020-07" db="EMBL/GenBank/DDBJ databases">
        <title>Genome assembly of wild tea tree DASZ reveals pedigree and selection history of tea varieties.</title>
        <authorList>
            <person name="Zhang W."/>
        </authorList>
    </citation>
    <scope>NUCLEOTIDE SEQUENCE [LARGE SCALE GENOMIC DNA]</scope>
    <source>
        <strain evidence="4">cv. G240</strain>
        <tissue evidence="3">Leaf</tissue>
    </source>
</reference>
<comment type="similarity">
    <text evidence="1">Belongs to the major facilitator superfamily. Phosphate:H(+) symporter (TC 2.A.1.9) family.</text>
</comment>
<keyword evidence="4" id="KW-1185">Reference proteome</keyword>
<proteinExistence type="inferred from homology"/>
<feature type="transmembrane region" description="Helical" evidence="2">
    <location>
        <begin position="72"/>
        <end position="91"/>
    </location>
</feature>
<dbReference type="EMBL" id="JACBKZ010000009">
    <property type="protein sequence ID" value="KAF5943229.1"/>
    <property type="molecule type" value="Genomic_DNA"/>
</dbReference>
<dbReference type="InterPro" id="IPR036259">
    <property type="entry name" value="MFS_trans_sf"/>
</dbReference>
<evidence type="ECO:0000256" key="2">
    <source>
        <dbReference type="SAM" id="Phobius"/>
    </source>
</evidence>
<accession>A0A7J7GR19</accession>
<protein>
    <recommendedName>
        <fullName evidence="5">Major facilitator superfamily (MFS) profile domain-containing protein</fullName>
    </recommendedName>
</protein>
<dbReference type="Proteomes" id="UP000593564">
    <property type="component" value="Unassembled WGS sequence"/>
</dbReference>
<evidence type="ECO:0000313" key="4">
    <source>
        <dbReference type="Proteomes" id="UP000593564"/>
    </source>
</evidence>
<keyword evidence="2" id="KW-1133">Transmembrane helix</keyword>
<name>A0A7J7GR19_CAMSI</name>
<evidence type="ECO:0008006" key="5">
    <source>
        <dbReference type="Google" id="ProtNLM"/>
    </source>
</evidence>
<keyword evidence="2" id="KW-0472">Membrane</keyword>
<organism evidence="3 4">
    <name type="scientific">Camellia sinensis</name>
    <name type="common">Tea plant</name>
    <name type="synonym">Thea sinensis</name>
    <dbReference type="NCBI Taxonomy" id="4442"/>
    <lineage>
        <taxon>Eukaryota</taxon>
        <taxon>Viridiplantae</taxon>
        <taxon>Streptophyta</taxon>
        <taxon>Embryophyta</taxon>
        <taxon>Tracheophyta</taxon>
        <taxon>Spermatophyta</taxon>
        <taxon>Magnoliopsida</taxon>
        <taxon>eudicotyledons</taxon>
        <taxon>Gunneridae</taxon>
        <taxon>Pentapetalae</taxon>
        <taxon>asterids</taxon>
        <taxon>Ericales</taxon>
        <taxon>Theaceae</taxon>
        <taxon>Camellia</taxon>
    </lineage>
</organism>
<sequence length="145" mass="16084">MRTKTPIMLQDSKHCWQFAQQSQDILPLSYSSITLAESKSRLWASSLWLLPCFPWGYHTFLTARFRSTCHGISGAFGKIGAIVGSIGFYWASQQNEENDHSNANRITAGLVILGGACIVGVITTRLFTHETMGRSLDDNENDDVA</sequence>
<dbReference type="AlphaFoldDB" id="A0A7J7GR19"/>
<gene>
    <name evidence="3" type="ORF">HYC85_020871</name>
</gene>
<keyword evidence="2" id="KW-0812">Transmembrane</keyword>
<dbReference type="SUPFAM" id="SSF103473">
    <property type="entry name" value="MFS general substrate transporter"/>
    <property type="match status" value="1"/>
</dbReference>
<comment type="caution">
    <text evidence="3">The sequence shown here is derived from an EMBL/GenBank/DDBJ whole genome shotgun (WGS) entry which is preliminary data.</text>
</comment>
<evidence type="ECO:0000256" key="1">
    <source>
        <dbReference type="ARBA" id="ARBA00044504"/>
    </source>
</evidence>
<feature type="transmembrane region" description="Helical" evidence="2">
    <location>
        <begin position="106"/>
        <end position="127"/>
    </location>
</feature>
<reference evidence="4" key="1">
    <citation type="journal article" date="2020" name="Nat. Commun.">
        <title>Genome assembly of wild tea tree DASZ reveals pedigree and selection history of tea varieties.</title>
        <authorList>
            <person name="Zhang W."/>
            <person name="Zhang Y."/>
            <person name="Qiu H."/>
            <person name="Guo Y."/>
            <person name="Wan H."/>
            <person name="Zhang X."/>
            <person name="Scossa F."/>
            <person name="Alseekh S."/>
            <person name="Zhang Q."/>
            <person name="Wang P."/>
            <person name="Xu L."/>
            <person name="Schmidt M.H."/>
            <person name="Jia X."/>
            <person name="Li D."/>
            <person name="Zhu A."/>
            <person name="Guo F."/>
            <person name="Chen W."/>
            <person name="Ni D."/>
            <person name="Usadel B."/>
            <person name="Fernie A.R."/>
            <person name="Wen W."/>
        </authorList>
    </citation>
    <scope>NUCLEOTIDE SEQUENCE [LARGE SCALE GENOMIC DNA]</scope>
    <source>
        <strain evidence="4">cv. G240</strain>
    </source>
</reference>
<dbReference type="Gene3D" id="1.20.1250.20">
    <property type="entry name" value="MFS general substrate transporter like domains"/>
    <property type="match status" value="1"/>
</dbReference>
<evidence type="ECO:0000313" key="3">
    <source>
        <dbReference type="EMBL" id="KAF5943229.1"/>
    </source>
</evidence>